<gene>
    <name evidence="3" type="ORF">GL263_17115</name>
</gene>
<dbReference type="Proteomes" id="UP000766698">
    <property type="component" value="Unassembled WGS sequence"/>
</dbReference>
<dbReference type="RefSeq" id="WP_182856595.1">
    <property type="nucleotide sequence ID" value="NZ_WMLF01000258.1"/>
</dbReference>
<protein>
    <submittedName>
        <fullName evidence="3">SRPBCC family protein</fullName>
    </submittedName>
</protein>
<evidence type="ECO:0000313" key="4">
    <source>
        <dbReference type="Proteomes" id="UP000766698"/>
    </source>
</evidence>
<dbReference type="SUPFAM" id="SSF55961">
    <property type="entry name" value="Bet v1-like"/>
    <property type="match status" value="1"/>
</dbReference>
<dbReference type="CDD" id="cd08899">
    <property type="entry name" value="SRPBCC_CalC_Aha1-like_6"/>
    <property type="match status" value="1"/>
</dbReference>
<evidence type="ECO:0000313" key="3">
    <source>
        <dbReference type="EMBL" id="MBB1245277.1"/>
    </source>
</evidence>
<dbReference type="EMBL" id="WMLF01000258">
    <property type="protein sequence ID" value="MBB1245277.1"/>
    <property type="molecule type" value="Genomic_DNA"/>
</dbReference>
<sequence length="178" mass="19933">MTATLHSEGDRQTLRFERDYRHPRGEVWRAVTDPELMGGWFPARVDRADGEPAAGTELTFTFEGDEEPPTHGTVLEFDEPSVFAFTWDGDTIRVELSEDGEDGEGATAGGDDAEGERRCRLTLTASFEGREWAVRNAAGWHICLDLLKATLEGREPKVSVGRRQSQLLKEYESRFGRA</sequence>
<comment type="caution">
    <text evidence="3">The sequence shown here is derived from an EMBL/GenBank/DDBJ whole genome shotgun (WGS) entry which is preliminary data.</text>
</comment>
<comment type="similarity">
    <text evidence="1">Belongs to the AHA1 family.</text>
</comment>
<dbReference type="InterPro" id="IPR013538">
    <property type="entry name" value="ASHA1/2-like_C"/>
</dbReference>
<keyword evidence="4" id="KW-1185">Reference proteome</keyword>
<evidence type="ECO:0000259" key="2">
    <source>
        <dbReference type="Pfam" id="PF08327"/>
    </source>
</evidence>
<dbReference type="Pfam" id="PF08327">
    <property type="entry name" value="AHSA1"/>
    <property type="match status" value="1"/>
</dbReference>
<dbReference type="InterPro" id="IPR023393">
    <property type="entry name" value="START-like_dom_sf"/>
</dbReference>
<reference evidence="4" key="1">
    <citation type="journal article" date="2020" name="Syst. Appl. Microbiol.">
        <title>Streptomyces alkaliterrae sp. nov., isolated from an alkaline soil, and emended descriptions of Streptomyces alkaliphilus, Streptomyces calidiresistens and Streptomyces durbertensis.</title>
        <authorList>
            <person name="Swiecimska M."/>
            <person name="Golinska P."/>
            <person name="Nouioui I."/>
            <person name="Wypij M."/>
            <person name="Rai M."/>
            <person name="Sangal V."/>
            <person name="Goodfellow M."/>
        </authorList>
    </citation>
    <scope>NUCLEOTIDE SEQUENCE [LARGE SCALE GENOMIC DNA]</scope>
    <source>
        <strain evidence="4">DSM 104538</strain>
    </source>
</reference>
<name>A0ABR6EJ00_9ACTN</name>
<evidence type="ECO:0000256" key="1">
    <source>
        <dbReference type="ARBA" id="ARBA00006817"/>
    </source>
</evidence>
<proteinExistence type="inferred from homology"/>
<accession>A0ABR6EJ00</accession>
<organism evidence="3 4">
    <name type="scientific">Streptomyces durbertensis</name>
    <dbReference type="NCBI Taxonomy" id="2448886"/>
    <lineage>
        <taxon>Bacteria</taxon>
        <taxon>Bacillati</taxon>
        <taxon>Actinomycetota</taxon>
        <taxon>Actinomycetes</taxon>
        <taxon>Kitasatosporales</taxon>
        <taxon>Streptomycetaceae</taxon>
        <taxon>Streptomyces</taxon>
    </lineage>
</organism>
<feature type="domain" description="Activator of Hsp90 ATPase homologue 1/2-like C-terminal" evidence="2">
    <location>
        <begin position="22"/>
        <end position="152"/>
    </location>
</feature>
<dbReference type="Gene3D" id="3.30.530.20">
    <property type="match status" value="1"/>
</dbReference>